<dbReference type="AlphaFoldDB" id="A0A813AQ42"/>
<dbReference type="Proteomes" id="UP000601435">
    <property type="component" value="Unassembled WGS sequence"/>
</dbReference>
<protein>
    <submittedName>
        <fullName evidence="1">Uncharacterized protein</fullName>
    </submittedName>
</protein>
<proteinExistence type="predicted"/>
<gene>
    <name evidence="1" type="ORF">SNEC2469_LOCUS28371</name>
</gene>
<dbReference type="OrthoDB" id="438871at2759"/>
<reference evidence="1" key="1">
    <citation type="submission" date="2021-02" db="EMBL/GenBank/DDBJ databases">
        <authorList>
            <person name="Dougan E. K."/>
            <person name="Rhodes N."/>
            <person name="Thang M."/>
            <person name="Chan C."/>
        </authorList>
    </citation>
    <scope>NUCLEOTIDE SEQUENCE</scope>
</reference>
<evidence type="ECO:0000313" key="2">
    <source>
        <dbReference type="Proteomes" id="UP000601435"/>
    </source>
</evidence>
<accession>A0A813AQ42</accession>
<feature type="non-terminal residue" evidence="1">
    <location>
        <position position="1"/>
    </location>
</feature>
<comment type="caution">
    <text evidence="1">The sequence shown here is derived from an EMBL/GenBank/DDBJ whole genome shotgun (WGS) entry which is preliminary data.</text>
</comment>
<sequence>VEAKIRRVYKILKDHSFNVLMVEAKGGDDFGKTTMKFLNQTHTKRGVVIPVCTWHYGEKTSSTFSSYHELRYAQDYGLDLLPLRMEDVWPPQPPCGTEHEFDKDGDALDLIKMAMRPAIAYIDCRKLSDVEIARAIADSLLGRRKL</sequence>
<dbReference type="EMBL" id="CAJNJA010061542">
    <property type="protein sequence ID" value="CAE7873801.1"/>
    <property type="molecule type" value="Genomic_DNA"/>
</dbReference>
<organism evidence="1 2">
    <name type="scientific">Symbiodinium necroappetens</name>
    <dbReference type="NCBI Taxonomy" id="1628268"/>
    <lineage>
        <taxon>Eukaryota</taxon>
        <taxon>Sar</taxon>
        <taxon>Alveolata</taxon>
        <taxon>Dinophyceae</taxon>
        <taxon>Suessiales</taxon>
        <taxon>Symbiodiniaceae</taxon>
        <taxon>Symbiodinium</taxon>
    </lineage>
</organism>
<name>A0A813AQ42_9DINO</name>
<keyword evidence="2" id="KW-1185">Reference proteome</keyword>
<evidence type="ECO:0000313" key="1">
    <source>
        <dbReference type="EMBL" id="CAE7873801.1"/>
    </source>
</evidence>